<dbReference type="InterPro" id="IPR029787">
    <property type="entry name" value="Nucleotide_cyclase"/>
</dbReference>
<dbReference type="NCBIfam" id="TIGR00254">
    <property type="entry name" value="GGDEF"/>
    <property type="match status" value="1"/>
</dbReference>
<dbReference type="InterPro" id="IPR050469">
    <property type="entry name" value="Diguanylate_Cyclase"/>
</dbReference>
<dbReference type="AlphaFoldDB" id="A0A5B7YAA0"/>
<dbReference type="Gene3D" id="3.30.70.270">
    <property type="match status" value="1"/>
</dbReference>
<name>A0A5B7YAA0_9ALTE</name>
<keyword evidence="4" id="KW-1133">Transmembrane helix</keyword>
<dbReference type="KEGG" id="salk:FBQ74_01575"/>
<comment type="cofactor">
    <cofactor evidence="1">
        <name>Mg(2+)</name>
        <dbReference type="ChEBI" id="CHEBI:18420"/>
    </cofactor>
</comment>
<dbReference type="SUPFAM" id="SSF55073">
    <property type="entry name" value="Nucleotide cyclase"/>
    <property type="match status" value="1"/>
</dbReference>
<feature type="signal peptide" evidence="5">
    <location>
        <begin position="1"/>
        <end position="26"/>
    </location>
</feature>
<dbReference type="GO" id="GO:0052621">
    <property type="term" value="F:diguanylate cyclase activity"/>
    <property type="evidence" value="ECO:0007669"/>
    <property type="project" value="UniProtKB-EC"/>
</dbReference>
<dbReference type="PANTHER" id="PTHR45138">
    <property type="entry name" value="REGULATORY COMPONENTS OF SENSORY TRANSDUCTION SYSTEM"/>
    <property type="match status" value="1"/>
</dbReference>
<evidence type="ECO:0000313" key="7">
    <source>
        <dbReference type="EMBL" id="QCZ92243.1"/>
    </source>
</evidence>
<dbReference type="InterPro" id="IPR011990">
    <property type="entry name" value="TPR-like_helical_dom_sf"/>
</dbReference>
<dbReference type="PANTHER" id="PTHR45138:SF9">
    <property type="entry name" value="DIGUANYLATE CYCLASE DGCM-RELATED"/>
    <property type="match status" value="1"/>
</dbReference>
<keyword evidence="4" id="KW-0472">Membrane</keyword>
<dbReference type="OrthoDB" id="6377654at2"/>
<dbReference type="Proteomes" id="UP000304912">
    <property type="component" value="Chromosome"/>
</dbReference>
<feature type="transmembrane region" description="Helical" evidence="4">
    <location>
        <begin position="413"/>
        <end position="436"/>
    </location>
</feature>
<dbReference type="InterPro" id="IPR043128">
    <property type="entry name" value="Rev_trsase/Diguanyl_cyclase"/>
</dbReference>
<comment type="catalytic activity">
    <reaction evidence="3">
        <text>2 GTP = 3',3'-c-di-GMP + 2 diphosphate</text>
        <dbReference type="Rhea" id="RHEA:24898"/>
        <dbReference type="ChEBI" id="CHEBI:33019"/>
        <dbReference type="ChEBI" id="CHEBI:37565"/>
        <dbReference type="ChEBI" id="CHEBI:58805"/>
        <dbReference type="EC" id="2.7.7.65"/>
    </reaction>
</comment>
<dbReference type="EMBL" id="CP039852">
    <property type="protein sequence ID" value="QCZ92243.1"/>
    <property type="molecule type" value="Genomic_DNA"/>
</dbReference>
<organism evidence="7 8">
    <name type="scientific">Salinimonas iocasae</name>
    <dbReference type="NCBI Taxonomy" id="2572577"/>
    <lineage>
        <taxon>Bacteria</taxon>
        <taxon>Pseudomonadati</taxon>
        <taxon>Pseudomonadota</taxon>
        <taxon>Gammaproteobacteria</taxon>
        <taxon>Alteromonadales</taxon>
        <taxon>Alteromonadaceae</taxon>
        <taxon>Alteromonas/Salinimonas group</taxon>
        <taxon>Salinimonas</taxon>
    </lineage>
</organism>
<evidence type="ECO:0000256" key="1">
    <source>
        <dbReference type="ARBA" id="ARBA00001946"/>
    </source>
</evidence>
<protein>
    <recommendedName>
        <fullName evidence="2">diguanylate cyclase</fullName>
        <ecNumber evidence="2">2.7.7.65</ecNumber>
    </recommendedName>
</protein>
<dbReference type="SUPFAM" id="SSF48452">
    <property type="entry name" value="TPR-like"/>
    <property type="match status" value="1"/>
</dbReference>
<proteinExistence type="predicted"/>
<feature type="chain" id="PRO_5022969833" description="diguanylate cyclase" evidence="5">
    <location>
        <begin position="27"/>
        <end position="620"/>
    </location>
</feature>
<dbReference type="FunFam" id="3.30.70.270:FF:000001">
    <property type="entry name" value="Diguanylate cyclase domain protein"/>
    <property type="match status" value="1"/>
</dbReference>
<keyword evidence="5" id="KW-0732">Signal</keyword>
<sequence length="620" mass="71488">MSISNFMFSRFIIITLLLLTCHSVFAGTLEDYAAKRDEILLQPSENRLEALEDHPFDTTTILGKYFYLSSFLYIENDPEFYALTDSELETLRVDYPQYFYEREVLMVWLSDLPDEERFEQFRAIQSIARQNSWPRIEGWATSLLVTSLQAAELHFNAILEMNNYTHKAPHTDKDGMVYDYPLMGVFLDISISLYYLDDYKGSLEFCGKYKQYLPENISTQFYGLSCEISSLLALERYDEVQSKLKKMNQIAEQSGLTEYKVQLALSSAYFYRAIERPDLTYHYAKDALDIFQRDGKSLNPTVYNIYVLLTVSQIDLENIERAEFYLKKLQELPLTTQIEGPGTQVDSLVAQANIYELKGQYEKALPFYKKAFKALYLNEASSFRFSQLNSINSSLDTRELTLTKKQLQEKNQYLRILTLIAVTSVAVAIIAGALLWRESRRKREVEHYSRLDSLTRVYNRWFAIDTIKARINHMKRQDDKICVALINLDHFKHINDASGHKTGDTVLSHFARLCKYQCRGTDVFGRYGGETFVLMLSGATQNEAKQKLRSLRDIMSQQDLTKLGAEGTLTFSAGVVELSEKANISQVLSQCDKLLYAAKQNGRNQDIFAPFRPAEQDEIV</sequence>
<reference evidence="7 8" key="1">
    <citation type="submission" date="2019-04" db="EMBL/GenBank/DDBJ databases">
        <title>Salinimonas iocasae sp. nov., a halophilic bacterium isolated from the outer tube casing of tubeworms in Okinawa Trough.</title>
        <authorList>
            <person name="Zhang H."/>
            <person name="Wang H."/>
            <person name="Li C."/>
        </authorList>
    </citation>
    <scope>NUCLEOTIDE SEQUENCE [LARGE SCALE GENOMIC DNA]</scope>
    <source>
        <strain evidence="7 8">KX18D6</strain>
    </source>
</reference>
<dbReference type="PROSITE" id="PS50887">
    <property type="entry name" value="GGDEF"/>
    <property type="match status" value="1"/>
</dbReference>
<keyword evidence="8" id="KW-1185">Reference proteome</keyword>
<evidence type="ECO:0000259" key="6">
    <source>
        <dbReference type="PROSITE" id="PS50887"/>
    </source>
</evidence>
<evidence type="ECO:0000256" key="2">
    <source>
        <dbReference type="ARBA" id="ARBA00012528"/>
    </source>
</evidence>
<accession>A0A5B7YAA0</accession>
<dbReference type="SMART" id="SM00267">
    <property type="entry name" value="GGDEF"/>
    <property type="match status" value="1"/>
</dbReference>
<gene>
    <name evidence="7" type="ORF">FBQ74_01575</name>
</gene>
<keyword evidence="4" id="KW-0812">Transmembrane</keyword>
<dbReference type="InterPro" id="IPR000160">
    <property type="entry name" value="GGDEF_dom"/>
</dbReference>
<evidence type="ECO:0000256" key="4">
    <source>
        <dbReference type="SAM" id="Phobius"/>
    </source>
</evidence>
<evidence type="ECO:0000313" key="8">
    <source>
        <dbReference type="Proteomes" id="UP000304912"/>
    </source>
</evidence>
<dbReference type="EC" id="2.7.7.65" evidence="2"/>
<evidence type="ECO:0000256" key="5">
    <source>
        <dbReference type="SAM" id="SignalP"/>
    </source>
</evidence>
<feature type="domain" description="GGDEF" evidence="6">
    <location>
        <begin position="479"/>
        <end position="611"/>
    </location>
</feature>
<dbReference type="Pfam" id="PF00990">
    <property type="entry name" value="GGDEF"/>
    <property type="match status" value="1"/>
</dbReference>
<evidence type="ECO:0000256" key="3">
    <source>
        <dbReference type="ARBA" id="ARBA00034247"/>
    </source>
</evidence>
<dbReference type="CDD" id="cd01949">
    <property type="entry name" value="GGDEF"/>
    <property type="match status" value="1"/>
</dbReference>
<dbReference type="Gene3D" id="1.25.40.10">
    <property type="entry name" value="Tetratricopeptide repeat domain"/>
    <property type="match status" value="1"/>
</dbReference>